<dbReference type="EMBL" id="GAIX01009657">
    <property type="protein sequence ID" value="JAA82903.1"/>
    <property type="molecule type" value="Transcribed_RNA"/>
</dbReference>
<proteinExistence type="predicted"/>
<evidence type="ECO:0000313" key="1">
    <source>
        <dbReference type="EMBL" id="JAA82903.1"/>
    </source>
</evidence>
<accession>S4P365</accession>
<feature type="non-terminal residue" evidence="1">
    <location>
        <position position="1"/>
    </location>
</feature>
<reference evidence="1" key="2">
    <citation type="submission" date="2013-05" db="EMBL/GenBank/DDBJ databases">
        <authorList>
            <person name="Carter J.-M."/>
            <person name="Baker S.C."/>
            <person name="Pink R."/>
            <person name="Carter D.R.F."/>
            <person name="Collins A."/>
            <person name="Tomlin J."/>
            <person name="Gibbs M."/>
            <person name="Breuker C.J."/>
        </authorList>
    </citation>
    <scope>NUCLEOTIDE SEQUENCE</scope>
    <source>
        <tissue evidence="1">Ovary</tissue>
    </source>
</reference>
<sequence>FCRHSGQFIFKNNDVRRPTLSEGWGRQHKFPNSGLVGPKNFIMEKSNTQFLRIPYPKHRQLVEHSNYYTNEFSKN</sequence>
<organism evidence="1">
    <name type="scientific">Pararge aegeria</name>
    <name type="common">speckled wood butterfly</name>
    <dbReference type="NCBI Taxonomy" id="116150"/>
    <lineage>
        <taxon>Eukaryota</taxon>
        <taxon>Metazoa</taxon>
        <taxon>Ecdysozoa</taxon>
        <taxon>Arthropoda</taxon>
        <taxon>Hexapoda</taxon>
        <taxon>Insecta</taxon>
        <taxon>Pterygota</taxon>
        <taxon>Neoptera</taxon>
        <taxon>Endopterygota</taxon>
        <taxon>Lepidoptera</taxon>
        <taxon>Glossata</taxon>
        <taxon>Ditrysia</taxon>
        <taxon>Papilionoidea</taxon>
        <taxon>Nymphalidae</taxon>
        <taxon>Satyrinae</taxon>
        <taxon>Satyrini</taxon>
        <taxon>Parargina</taxon>
        <taxon>Pararge</taxon>
    </lineage>
</organism>
<name>S4P365_9NEOP</name>
<reference evidence="1" key="1">
    <citation type="journal article" date="2013" name="BMC Genomics">
        <title>Unscrambling butterfly oogenesis.</title>
        <authorList>
            <person name="Carter J.M."/>
            <person name="Baker S.C."/>
            <person name="Pink R."/>
            <person name="Carter D.R."/>
            <person name="Collins A."/>
            <person name="Tomlin J."/>
            <person name="Gibbs M."/>
            <person name="Breuker C.J."/>
        </authorList>
    </citation>
    <scope>NUCLEOTIDE SEQUENCE</scope>
    <source>
        <tissue evidence="1">Ovary</tissue>
    </source>
</reference>
<protein>
    <submittedName>
        <fullName evidence="1">Uncharacterized protein</fullName>
    </submittedName>
</protein>
<dbReference type="AlphaFoldDB" id="S4P365"/>
<feature type="non-terminal residue" evidence="1">
    <location>
        <position position="75"/>
    </location>
</feature>